<keyword evidence="6" id="KW-0943">RNA-mediated gene silencing</keyword>
<organism evidence="11 12">
    <name type="scientific">Tetranychus urticae</name>
    <name type="common">Two-spotted spider mite</name>
    <dbReference type="NCBI Taxonomy" id="32264"/>
    <lineage>
        <taxon>Eukaryota</taxon>
        <taxon>Metazoa</taxon>
        <taxon>Ecdysozoa</taxon>
        <taxon>Arthropoda</taxon>
        <taxon>Chelicerata</taxon>
        <taxon>Arachnida</taxon>
        <taxon>Acari</taxon>
        <taxon>Acariformes</taxon>
        <taxon>Trombidiformes</taxon>
        <taxon>Prostigmata</taxon>
        <taxon>Eleutherengona</taxon>
        <taxon>Raphignathae</taxon>
        <taxon>Tetranychoidea</taxon>
        <taxon>Tetranychidae</taxon>
        <taxon>Tetranychus</taxon>
    </lineage>
</organism>
<evidence type="ECO:0000256" key="7">
    <source>
        <dbReference type="ARBA" id="ARBA00038291"/>
    </source>
</evidence>
<dbReference type="InterPro" id="IPR003100">
    <property type="entry name" value="PAZ_dom"/>
</dbReference>
<dbReference type="InterPro" id="IPR012337">
    <property type="entry name" value="RNaseH-like_sf"/>
</dbReference>
<dbReference type="SUPFAM" id="SSF53098">
    <property type="entry name" value="Ribonuclease H-like"/>
    <property type="match status" value="1"/>
</dbReference>
<evidence type="ECO:0000256" key="8">
    <source>
        <dbReference type="SAM" id="MobiDB-lite"/>
    </source>
</evidence>
<feature type="domain" description="Piwi" evidence="10">
    <location>
        <begin position="612"/>
        <end position="909"/>
    </location>
</feature>
<dbReference type="FunFam" id="3.30.420.10:FF:000014">
    <property type="entry name" value="Piwi-like RNA-mediated gene silencing 1"/>
    <property type="match status" value="1"/>
</dbReference>
<name>T1K783_TETUR</name>
<dbReference type="eggNOG" id="KOG1042">
    <property type="taxonomic scope" value="Eukaryota"/>
</dbReference>
<dbReference type="PANTHER" id="PTHR22891">
    <property type="entry name" value="EUKARYOTIC TRANSLATION INITIATION FACTOR 2C"/>
    <property type="match status" value="1"/>
</dbReference>
<dbReference type="Pfam" id="PF02170">
    <property type="entry name" value="PAZ"/>
    <property type="match status" value="1"/>
</dbReference>
<evidence type="ECO:0000259" key="9">
    <source>
        <dbReference type="PROSITE" id="PS50821"/>
    </source>
</evidence>
<dbReference type="SMART" id="SM00950">
    <property type="entry name" value="Piwi"/>
    <property type="match status" value="1"/>
</dbReference>
<dbReference type="EMBL" id="CAEY01001799">
    <property type="status" value="NOT_ANNOTATED_CDS"/>
    <property type="molecule type" value="Genomic_DNA"/>
</dbReference>
<evidence type="ECO:0000256" key="4">
    <source>
        <dbReference type="ARBA" id="ARBA00022782"/>
    </source>
</evidence>
<dbReference type="InterPro" id="IPR036085">
    <property type="entry name" value="PAZ_dom_sf"/>
</dbReference>
<keyword evidence="2" id="KW-0217">Developmental protein</keyword>
<dbReference type="OrthoDB" id="445936at2759"/>
<dbReference type="GO" id="GO:0030154">
    <property type="term" value="P:cell differentiation"/>
    <property type="evidence" value="ECO:0007669"/>
    <property type="project" value="UniProtKB-KW"/>
</dbReference>
<dbReference type="HOGENOM" id="CLU_008813_0_0_1"/>
<accession>T1K783</accession>
<dbReference type="CDD" id="cd04658">
    <property type="entry name" value="Piwi_piwi-like_Euk"/>
    <property type="match status" value="1"/>
</dbReference>
<dbReference type="Gene3D" id="3.30.420.10">
    <property type="entry name" value="Ribonuclease H-like superfamily/Ribonuclease H"/>
    <property type="match status" value="1"/>
</dbReference>
<dbReference type="PROSITE" id="PS50822">
    <property type="entry name" value="PIWI"/>
    <property type="match status" value="1"/>
</dbReference>
<feature type="compositionally biased region" description="Gly residues" evidence="8">
    <location>
        <begin position="1"/>
        <end position="10"/>
    </location>
</feature>
<dbReference type="SMART" id="SM00949">
    <property type="entry name" value="PAZ"/>
    <property type="match status" value="1"/>
</dbReference>
<dbReference type="KEGG" id="tut:107361071"/>
<comment type="similarity">
    <text evidence="7">Belongs to the argonaute family. Piwi subfamily.</text>
</comment>
<feature type="compositionally biased region" description="Low complexity" evidence="8">
    <location>
        <begin position="42"/>
        <end position="73"/>
    </location>
</feature>
<dbReference type="Gene3D" id="3.40.50.2300">
    <property type="match status" value="1"/>
</dbReference>
<keyword evidence="5" id="KW-0694">RNA-binding</keyword>
<feature type="compositionally biased region" description="Low complexity" evidence="8">
    <location>
        <begin position="105"/>
        <end position="146"/>
    </location>
</feature>
<evidence type="ECO:0000313" key="11">
    <source>
        <dbReference type="EnsemblMetazoa" id="tetur06g03300.1"/>
    </source>
</evidence>
<dbReference type="Pfam" id="PF02171">
    <property type="entry name" value="Piwi"/>
    <property type="match status" value="1"/>
</dbReference>
<dbReference type="SUPFAM" id="SSF101690">
    <property type="entry name" value="PAZ domain"/>
    <property type="match status" value="1"/>
</dbReference>
<dbReference type="Pfam" id="PF23278">
    <property type="entry name" value="Piwi_N"/>
    <property type="match status" value="1"/>
</dbReference>
<dbReference type="PROSITE" id="PS50821">
    <property type="entry name" value="PAZ"/>
    <property type="match status" value="1"/>
</dbReference>
<reference evidence="12" key="1">
    <citation type="submission" date="2011-08" db="EMBL/GenBank/DDBJ databases">
        <authorList>
            <person name="Rombauts S."/>
        </authorList>
    </citation>
    <scope>NUCLEOTIDE SEQUENCE</scope>
    <source>
        <strain evidence="12">London</strain>
    </source>
</reference>
<keyword evidence="4" id="KW-0221">Differentiation</keyword>
<dbReference type="EnsemblMetazoa" id="tetur06g03300.1">
    <property type="protein sequence ID" value="tetur06g03300.1"/>
    <property type="gene ID" value="tetur06g03300"/>
</dbReference>
<feature type="region of interest" description="Disordered" evidence="8">
    <location>
        <begin position="1"/>
        <end position="148"/>
    </location>
</feature>
<keyword evidence="12" id="KW-1185">Reference proteome</keyword>
<dbReference type="AlphaFoldDB" id="T1K783"/>
<reference evidence="11" key="2">
    <citation type="submission" date="2015-06" db="UniProtKB">
        <authorList>
            <consortium name="EnsemblMetazoa"/>
        </authorList>
    </citation>
    <scope>IDENTIFICATION</scope>
</reference>
<evidence type="ECO:0000256" key="6">
    <source>
        <dbReference type="ARBA" id="ARBA00023158"/>
    </source>
</evidence>
<evidence type="ECO:0000256" key="5">
    <source>
        <dbReference type="ARBA" id="ARBA00022884"/>
    </source>
</evidence>
<sequence length="923" mass="103706">MAGRGRGGRGAKLMARLQRLKLEQQSASDTPDPAEPIPEPPSEAQAPSSESTSQTDSASETASDSGSATSGPSSPRPTSPGPSQNLGGRGKLRRYLVQKTPPESPRSQSPDSSSEATNDSSATDQTSTGTGGSSSASTASSTPQSPVRATLEPLSAIANKVVGKDGESIKVAVNFMKIKVVPKKRIHLYAVFFEPNIDAIYLRRKILNSDEVVEKIGTVMNFTGTNLFLPLKLDEDPLIINTTHPSSPGITVEVKIQHVKIPPAEELISFYNSLFNKVLRAMKLVELNMHHYNPTGKIDVPAHKLEVWPGYICAIQEYDGGLMLNCDTSHRVLRKTTARDMLHEIWQTDSEHFIDRTNKLLLGAIVLTRYNNKAYRIDDIDFKRNPLSKFTLKEGQEITFVEYFRQHWGVEIKDHKQPLLIHRPKQRRGDTEEAPLICLIPELAYLTGLTDDIRSDHRAMKDLASHTKISPEAKHRRLVEFIRTAYENENAKQVLDDWGVEIERSPHVTTARKFASEKLTFGGGNEINVGDKADWGMKLRDASILDSKPVKRWYFIYNGRDRPRAEEFVKTLQTISRKLGFSFDNPRKCELRDDNTNTYRQTLRDVDKSAELIVIMTPGSSQREDRYAAIKQACCVDLGIPSQVVRNNTLTPNKFRSVVQNIAMQIACKQGGQLWSINIPMPNAMIVGLDSYHDPSNKARSAVGVVSSINRLATRWYSRCFFQSRREEIVNTLGLAITAALKKYNEVNNTIPGKIFIYRDGVGDGDLPMVREYEIPQLEEAITNYIKNKPELKRPQLSFIVVQKRVNVKMMQIAGRNLVNPPPGSVIDHTVTRKQFYDFYLVSQHVHQGTVTPTHYISLLDECGLGPDKLQKLSYKMTHLYYNFPATIRVPAPCQYAHKLAFLMGQYVKNQPNDALLDKLYYL</sequence>
<dbReference type="Proteomes" id="UP000015104">
    <property type="component" value="Unassembled WGS sequence"/>
</dbReference>
<evidence type="ECO:0000259" key="10">
    <source>
        <dbReference type="PROSITE" id="PS50822"/>
    </source>
</evidence>
<dbReference type="OMA" id="CILNTAN"/>
<protein>
    <submittedName>
        <fullName evidence="11">Uncharacterized protein</fullName>
    </submittedName>
</protein>
<evidence type="ECO:0000256" key="3">
    <source>
        <dbReference type="ARBA" id="ARBA00022490"/>
    </source>
</evidence>
<feature type="domain" description="PAZ" evidence="9">
    <location>
        <begin position="337"/>
        <end position="448"/>
    </location>
</feature>
<dbReference type="InterPro" id="IPR036397">
    <property type="entry name" value="RNaseH_sf"/>
</dbReference>
<evidence type="ECO:0000256" key="2">
    <source>
        <dbReference type="ARBA" id="ARBA00022473"/>
    </source>
</evidence>
<proteinExistence type="inferred from homology"/>
<dbReference type="Gene3D" id="2.170.260.10">
    <property type="entry name" value="paz domain"/>
    <property type="match status" value="1"/>
</dbReference>
<evidence type="ECO:0000256" key="1">
    <source>
        <dbReference type="ARBA" id="ARBA00004496"/>
    </source>
</evidence>
<dbReference type="InterPro" id="IPR003165">
    <property type="entry name" value="Piwi"/>
</dbReference>
<dbReference type="CDD" id="cd02845">
    <property type="entry name" value="PAZ_piwi_like"/>
    <property type="match status" value="1"/>
</dbReference>
<dbReference type="GO" id="GO:0003723">
    <property type="term" value="F:RNA binding"/>
    <property type="evidence" value="ECO:0007669"/>
    <property type="project" value="UniProtKB-KW"/>
</dbReference>
<dbReference type="GO" id="GO:0005737">
    <property type="term" value="C:cytoplasm"/>
    <property type="evidence" value="ECO:0007669"/>
    <property type="project" value="UniProtKB-SubCell"/>
</dbReference>
<dbReference type="STRING" id="32264.T1K783"/>
<keyword evidence="3" id="KW-0963">Cytoplasm</keyword>
<evidence type="ECO:0000313" key="12">
    <source>
        <dbReference type="Proteomes" id="UP000015104"/>
    </source>
</evidence>
<gene>
    <name evidence="11" type="primary">107361071</name>
</gene>
<comment type="subcellular location">
    <subcellularLocation>
        <location evidence="1">Cytoplasm</location>
    </subcellularLocation>
</comment>
<dbReference type="GO" id="GO:0140965">
    <property type="term" value="P:secondary piRNA processing"/>
    <property type="evidence" value="ECO:0007669"/>
    <property type="project" value="UniProtKB-ARBA"/>
</dbReference>
<dbReference type="FunFam" id="2.170.260.10:FF:000003">
    <property type="entry name" value="Piwi-like RNA-mediated gene silencing 2"/>
    <property type="match status" value="1"/>
</dbReference>